<feature type="region of interest" description="Disordered" evidence="4">
    <location>
        <begin position="1"/>
        <end position="53"/>
    </location>
</feature>
<dbReference type="InterPro" id="IPR016161">
    <property type="entry name" value="Ald_DH/histidinol_DH"/>
</dbReference>
<dbReference type="Gene3D" id="3.40.605.10">
    <property type="entry name" value="Aldehyde Dehydrogenase, Chain A, domain 1"/>
    <property type="match status" value="1"/>
</dbReference>
<gene>
    <name evidence="6" type="ORF">GKJPGBOP_06752</name>
</gene>
<name>A0A401WCG6_STREY</name>
<accession>A0A401WCG6</accession>
<dbReference type="Proteomes" id="UP000286746">
    <property type="component" value="Unassembled WGS sequence"/>
</dbReference>
<dbReference type="InterPro" id="IPR015590">
    <property type="entry name" value="Aldehyde_DH_dom"/>
</dbReference>
<evidence type="ECO:0000313" key="6">
    <source>
        <dbReference type="EMBL" id="GCD46997.1"/>
    </source>
</evidence>
<evidence type="ECO:0000256" key="3">
    <source>
        <dbReference type="ARBA" id="ARBA00023027"/>
    </source>
</evidence>
<comment type="caution">
    <text evidence="6">The sequence shown here is derived from an EMBL/GenBank/DDBJ whole genome shotgun (WGS) entry which is preliminary data.</text>
</comment>
<feature type="domain" description="Aldehyde dehydrogenase" evidence="5">
    <location>
        <begin position="47"/>
        <end position="351"/>
    </location>
</feature>
<dbReference type="RefSeq" id="WP_246177711.1">
    <property type="nucleotide sequence ID" value="NZ_BHZD01000001.1"/>
</dbReference>
<sequence length="500" mass="52140">MAGRPETAAGTGHLAAGSGIGSAPDDITVERPSGPYRSATRTTFTDATGSPAGELSLAPPLLIRQVLDEMRAAPEQPAAERLAALARAGELFATATLDGETPDAYCRRQALVSGLPVSVARRTLDRAARTGRAAADTAAAQRPTGAVPLDALSAGDTTAVWVRKGDVLGVLAPGNHPATHLEWLGALALGYRVAVRPSQRDPFTPRRLVRALREAGLAPAYTALLPTTHEHAEALVEQADLGLVYGGDGVVARYADSRRVLAQGPGRSKVLITRDVPWRDHLDTVADSVAADAGVQCLNASAVLCEDDPQGLARALADRLGHLPLLPPDHPDAVLPVRPLDEARRLARQLHDTVGTAGAVDPAGTRSAAAPETDPAERFFADLGDGSAVLRPLVVALGSPQDPHFGTELPFPYAAVAPWRPDLRPSAFGRTLSLTVLSEDATLVRECVAAPLIRNVHQGDVPTHWTRPGLPHDGSLAEFLMESKTFAGGPGAAAVPGRAG</sequence>
<comment type="similarity">
    <text evidence="1">Belongs to the aldehyde dehydrogenase family.</text>
</comment>
<dbReference type="InterPro" id="IPR016162">
    <property type="entry name" value="Ald_DH_N"/>
</dbReference>
<evidence type="ECO:0000313" key="7">
    <source>
        <dbReference type="Proteomes" id="UP000286746"/>
    </source>
</evidence>
<dbReference type="Pfam" id="PF00171">
    <property type="entry name" value="Aldedh"/>
    <property type="match status" value="1"/>
</dbReference>
<keyword evidence="3" id="KW-0520">NAD</keyword>
<keyword evidence="2" id="KW-0560">Oxidoreductase</keyword>
<evidence type="ECO:0000256" key="2">
    <source>
        <dbReference type="ARBA" id="ARBA00023002"/>
    </source>
</evidence>
<evidence type="ECO:0000256" key="4">
    <source>
        <dbReference type="SAM" id="MobiDB-lite"/>
    </source>
</evidence>
<dbReference type="GO" id="GO:0016620">
    <property type="term" value="F:oxidoreductase activity, acting on the aldehyde or oxo group of donors, NAD or NADP as acceptor"/>
    <property type="evidence" value="ECO:0007669"/>
    <property type="project" value="TreeGrafter"/>
</dbReference>
<evidence type="ECO:0000259" key="5">
    <source>
        <dbReference type="Pfam" id="PF00171"/>
    </source>
</evidence>
<evidence type="ECO:0000256" key="1">
    <source>
        <dbReference type="ARBA" id="ARBA00009986"/>
    </source>
</evidence>
<reference evidence="6 7" key="1">
    <citation type="submission" date="2018-11" db="EMBL/GenBank/DDBJ databases">
        <title>Whole genome sequence of Streptomyces paromomycinus NBRC 15454(T).</title>
        <authorList>
            <person name="Komaki H."/>
            <person name="Tamura T."/>
        </authorList>
    </citation>
    <scope>NUCLEOTIDE SEQUENCE [LARGE SCALE GENOMIC DNA]</scope>
    <source>
        <strain evidence="6 7">NBRC 15454</strain>
    </source>
</reference>
<dbReference type="PANTHER" id="PTHR43720">
    <property type="entry name" value="2-AMINOMUCONIC SEMIALDEHYDE DEHYDROGENASE"/>
    <property type="match status" value="1"/>
</dbReference>
<dbReference type="PANTHER" id="PTHR43720:SF2">
    <property type="entry name" value="2-AMINOMUCONIC SEMIALDEHYDE DEHYDROGENASE"/>
    <property type="match status" value="1"/>
</dbReference>
<proteinExistence type="inferred from homology"/>
<feature type="compositionally biased region" description="Polar residues" evidence="4">
    <location>
        <begin position="39"/>
        <end position="48"/>
    </location>
</feature>
<protein>
    <submittedName>
        <fullName evidence="6">Aldehyde dehydrogenase</fullName>
    </submittedName>
</protein>
<organism evidence="6 7">
    <name type="scientific">Streptomyces paromomycinus</name>
    <name type="common">Streptomyces rimosus subsp. paromomycinus</name>
    <dbReference type="NCBI Taxonomy" id="92743"/>
    <lineage>
        <taxon>Bacteria</taxon>
        <taxon>Bacillati</taxon>
        <taxon>Actinomycetota</taxon>
        <taxon>Actinomycetes</taxon>
        <taxon>Kitasatosporales</taxon>
        <taxon>Streptomycetaceae</taxon>
        <taxon>Streptomyces</taxon>
    </lineage>
</organism>
<dbReference type="AlphaFoldDB" id="A0A401WCG6"/>
<dbReference type="EMBL" id="BHZD01000001">
    <property type="protein sequence ID" value="GCD46997.1"/>
    <property type="molecule type" value="Genomic_DNA"/>
</dbReference>
<keyword evidence="7" id="KW-1185">Reference proteome</keyword>
<dbReference type="SUPFAM" id="SSF53720">
    <property type="entry name" value="ALDH-like"/>
    <property type="match status" value="1"/>
</dbReference>